<dbReference type="AlphaFoldDB" id="A0A1R4FFY1"/>
<organism evidence="2 3">
    <name type="scientific">Brevundimonas diminuta 3F5N</name>
    <dbReference type="NCBI Taxonomy" id="1255603"/>
    <lineage>
        <taxon>Bacteria</taxon>
        <taxon>Pseudomonadati</taxon>
        <taxon>Pseudomonadota</taxon>
        <taxon>Alphaproteobacteria</taxon>
        <taxon>Caulobacterales</taxon>
        <taxon>Caulobacteraceae</taxon>
        <taxon>Brevundimonas</taxon>
    </lineage>
</organism>
<feature type="region of interest" description="Disordered" evidence="1">
    <location>
        <begin position="25"/>
        <end position="45"/>
    </location>
</feature>
<reference evidence="2 3" key="1">
    <citation type="submission" date="2017-02" db="EMBL/GenBank/DDBJ databases">
        <authorList>
            <person name="Peterson S.W."/>
        </authorList>
    </citation>
    <scope>NUCLEOTIDE SEQUENCE [LARGE SCALE GENOMIC DNA]</scope>
    <source>
        <strain evidence="2 3">3F5N</strain>
    </source>
</reference>
<sequence>MDLFRNAYDLPHDGDIVIDFVGLTDAEGEDEEKGESVSGPDGTGQ</sequence>
<accession>A0A1R4FFY1</accession>
<protein>
    <submittedName>
        <fullName evidence="2">Uncharacterized protein</fullName>
    </submittedName>
</protein>
<gene>
    <name evidence="2" type="ORF">FM111_04525</name>
</gene>
<proteinExistence type="predicted"/>
<evidence type="ECO:0000313" key="3">
    <source>
        <dbReference type="Proteomes" id="UP000195766"/>
    </source>
</evidence>
<evidence type="ECO:0000256" key="1">
    <source>
        <dbReference type="SAM" id="MobiDB-lite"/>
    </source>
</evidence>
<dbReference type="EMBL" id="FUIE01000022">
    <property type="protein sequence ID" value="SJM54767.1"/>
    <property type="molecule type" value="Genomic_DNA"/>
</dbReference>
<name>A0A1R4FFY1_BREDI</name>
<dbReference type="Proteomes" id="UP000195766">
    <property type="component" value="Unassembled WGS sequence"/>
</dbReference>
<evidence type="ECO:0000313" key="2">
    <source>
        <dbReference type="EMBL" id="SJM54767.1"/>
    </source>
</evidence>